<dbReference type="EMBL" id="JACCBN010000001">
    <property type="protein sequence ID" value="NYD39518.1"/>
    <property type="molecule type" value="Genomic_DNA"/>
</dbReference>
<dbReference type="InterPro" id="IPR050744">
    <property type="entry name" value="AI-2_Isomerase_LsrG"/>
</dbReference>
<protein>
    <submittedName>
        <fullName evidence="2">Quinol monooxygenase YgiN</fullName>
    </submittedName>
</protein>
<keyword evidence="3" id="KW-1185">Reference proteome</keyword>
<dbReference type="Pfam" id="PF03992">
    <property type="entry name" value="ABM"/>
    <property type="match status" value="1"/>
</dbReference>
<dbReference type="GO" id="GO:0004497">
    <property type="term" value="F:monooxygenase activity"/>
    <property type="evidence" value="ECO:0007669"/>
    <property type="project" value="UniProtKB-KW"/>
</dbReference>
<dbReference type="RefSeq" id="WP_343054389.1">
    <property type="nucleotide sequence ID" value="NZ_BAABHP010000023.1"/>
</dbReference>
<dbReference type="Gene3D" id="3.30.70.100">
    <property type="match status" value="1"/>
</dbReference>
<dbReference type="InterPro" id="IPR011008">
    <property type="entry name" value="Dimeric_a/b-barrel"/>
</dbReference>
<gene>
    <name evidence="2" type="ORF">BJ983_005620</name>
</gene>
<dbReference type="PANTHER" id="PTHR33336:SF3">
    <property type="entry name" value="ABM DOMAIN-CONTAINING PROTEIN"/>
    <property type="match status" value="1"/>
</dbReference>
<keyword evidence="2" id="KW-0560">Oxidoreductase</keyword>
<dbReference type="Proteomes" id="UP000535890">
    <property type="component" value="Unassembled WGS sequence"/>
</dbReference>
<organism evidence="2 3">
    <name type="scientific">Actinomycetospora corticicola</name>
    <dbReference type="NCBI Taxonomy" id="663602"/>
    <lineage>
        <taxon>Bacteria</taxon>
        <taxon>Bacillati</taxon>
        <taxon>Actinomycetota</taxon>
        <taxon>Actinomycetes</taxon>
        <taxon>Pseudonocardiales</taxon>
        <taxon>Pseudonocardiaceae</taxon>
        <taxon>Actinomycetospora</taxon>
    </lineage>
</organism>
<dbReference type="AlphaFoldDB" id="A0A7Y9J8Q2"/>
<accession>A0A7Y9J8Q2</accession>
<dbReference type="PANTHER" id="PTHR33336">
    <property type="entry name" value="QUINOL MONOOXYGENASE YGIN-RELATED"/>
    <property type="match status" value="1"/>
</dbReference>
<dbReference type="InterPro" id="IPR007138">
    <property type="entry name" value="ABM_dom"/>
</dbReference>
<comment type="caution">
    <text evidence="2">The sequence shown here is derived from an EMBL/GenBank/DDBJ whole genome shotgun (WGS) entry which is preliminary data.</text>
</comment>
<feature type="domain" description="ABM" evidence="1">
    <location>
        <begin position="13"/>
        <end position="101"/>
    </location>
</feature>
<dbReference type="PROSITE" id="PS51725">
    <property type="entry name" value="ABM"/>
    <property type="match status" value="1"/>
</dbReference>
<evidence type="ECO:0000259" key="1">
    <source>
        <dbReference type="PROSITE" id="PS51725"/>
    </source>
</evidence>
<evidence type="ECO:0000313" key="3">
    <source>
        <dbReference type="Proteomes" id="UP000535890"/>
    </source>
</evidence>
<sequence>MASTPTEDDRSLLTVVARMTAKPGKEDELRAGLEALIPTTLAEDGCVNYDLHVAEDDPATFFFYENWTSGEKLDAHLAAPHLVDFAGKLDDLLVNGSDGLIIQRLKRIA</sequence>
<reference evidence="2 3" key="1">
    <citation type="submission" date="2020-07" db="EMBL/GenBank/DDBJ databases">
        <title>Sequencing the genomes of 1000 actinobacteria strains.</title>
        <authorList>
            <person name="Klenk H.-P."/>
        </authorList>
    </citation>
    <scope>NUCLEOTIDE SEQUENCE [LARGE SCALE GENOMIC DNA]</scope>
    <source>
        <strain evidence="2 3">DSM 45772</strain>
    </source>
</reference>
<proteinExistence type="predicted"/>
<name>A0A7Y9J8Q2_9PSEU</name>
<keyword evidence="2" id="KW-0503">Monooxygenase</keyword>
<dbReference type="SUPFAM" id="SSF54909">
    <property type="entry name" value="Dimeric alpha+beta barrel"/>
    <property type="match status" value="1"/>
</dbReference>
<evidence type="ECO:0000313" key="2">
    <source>
        <dbReference type="EMBL" id="NYD39518.1"/>
    </source>
</evidence>